<keyword evidence="2" id="KW-0479">Metal-binding</keyword>
<dbReference type="SMART" id="SM00849">
    <property type="entry name" value="Lactamase_B"/>
    <property type="match status" value="1"/>
</dbReference>
<name>A0A3P7S2S0_9FIRM</name>
<dbReference type="KEGG" id="cbar:PATL70BA_3019"/>
<dbReference type="AlphaFoldDB" id="A0A3P7S2S0"/>
<accession>A0A3P7S2S0</accession>
<evidence type="ECO:0000256" key="5">
    <source>
        <dbReference type="SAM" id="MobiDB-lite"/>
    </source>
</evidence>
<dbReference type="PANTHER" id="PTHR46233:SF3">
    <property type="entry name" value="HYDROXYACYLGLUTATHIONE HYDROLASE GLOC"/>
    <property type="match status" value="1"/>
</dbReference>
<evidence type="ECO:0000313" key="7">
    <source>
        <dbReference type="EMBL" id="VDN48932.1"/>
    </source>
</evidence>
<dbReference type="InterPro" id="IPR001279">
    <property type="entry name" value="Metallo-B-lactamas"/>
</dbReference>
<dbReference type="GO" id="GO:0016787">
    <property type="term" value="F:hydrolase activity"/>
    <property type="evidence" value="ECO:0007669"/>
    <property type="project" value="UniProtKB-KW"/>
</dbReference>
<dbReference type="GO" id="GO:0046872">
    <property type="term" value="F:metal ion binding"/>
    <property type="evidence" value="ECO:0007669"/>
    <property type="project" value="UniProtKB-KW"/>
</dbReference>
<evidence type="ECO:0000256" key="4">
    <source>
        <dbReference type="ARBA" id="ARBA00022833"/>
    </source>
</evidence>
<keyword evidence="3" id="KW-0378">Hydrolase</keyword>
<dbReference type="SUPFAM" id="SSF56281">
    <property type="entry name" value="Metallo-hydrolase/oxidoreductase"/>
    <property type="match status" value="1"/>
</dbReference>
<dbReference type="InterPro" id="IPR036866">
    <property type="entry name" value="RibonucZ/Hydroxyglut_hydro"/>
</dbReference>
<evidence type="ECO:0000259" key="6">
    <source>
        <dbReference type="SMART" id="SM00849"/>
    </source>
</evidence>
<dbReference type="InterPro" id="IPR051453">
    <property type="entry name" value="MBL_Glyoxalase_II"/>
</dbReference>
<evidence type="ECO:0000313" key="8">
    <source>
        <dbReference type="Proteomes" id="UP000279029"/>
    </source>
</evidence>
<dbReference type="EMBL" id="LR130778">
    <property type="protein sequence ID" value="VDN48932.1"/>
    <property type="molecule type" value="Genomic_DNA"/>
</dbReference>
<keyword evidence="8" id="KW-1185">Reference proteome</keyword>
<evidence type="ECO:0000256" key="2">
    <source>
        <dbReference type="ARBA" id="ARBA00022723"/>
    </source>
</evidence>
<keyword evidence="4" id="KW-0862">Zinc</keyword>
<gene>
    <name evidence="7" type="ORF">PATL70BA_3019</name>
</gene>
<proteinExistence type="predicted"/>
<dbReference type="Proteomes" id="UP000279029">
    <property type="component" value="Chromosome"/>
</dbReference>
<dbReference type="Pfam" id="PF00753">
    <property type="entry name" value="Lactamase_B"/>
    <property type="match status" value="1"/>
</dbReference>
<dbReference type="CDD" id="cd06262">
    <property type="entry name" value="metallo-hydrolase-like_MBL-fold"/>
    <property type="match status" value="1"/>
</dbReference>
<dbReference type="PANTHER" id="PTHR46233">
    <property type="entry name" value="HYDROXYACYLGLUTATHIONE HYDROLASE GLOC"/>
    <property type="match status" value="1"/>
</dbReference>
<dbReference type="Gene3D" id="3.60.15.10">
    <property type="entry name" value="Ribonuclease Z/Hydroxyacylglutathione hydrolase-like"/>
    <property type="match status" value="1"/>
</dbReference>
<protein>
    <recommendedName>
        <fullName evidence="6">Metallo-beta-lactamase domain-containing protein</fullName>
    </recommendedName>
</protein>
<evidence type="ECO:0000256" key="3">
    <source>
        <dbReference type="ARBA" id="ARBA00022801"/>
    </source>
</evidence>
<feature type="region of interest" description="Disordered" evidence="5">
    <location>
        <begin position="191"/>
        <end position="210"/>
    </location>
</feature>
<reference evidence="7 8" key="1">
    <citation type="submission" date="2018-09" db="EMBL/GenBank/DDBJ databases">
        <authorList>
            <person name="Postec A."/>
        </authorList>
    </citation>
    <scope>NUCLEOTIDE SEQUENCE [LARGE SCALE GENOMIC DNA]</scope>
    <source>
        <strain evidence="7">70B-A</strain>
    </source>
</reference>
<evidence type="ECO:0000256" key="1">
    <source>
        <dbReference type="ARBA" id="ARBA00001947"/>
    </source>
</evidence>
<comment type="cofactor">
    <cofactor evidence="1">
        <name>Zn(2+)</name>
        <dbReference type="ChEBI" id="CHEBI:29105"/>
    </cofactor>
</comment>
<feature type="domain" description="Metallo-beta-lactamase" evidence="6">
    <location>
        <begin position="12"/>
        <end position="192"/>
    </location>
</feature>
<organism evidence="7 8">
    <name type="scientific">Petrocella atlantisensis</name>
    <dbReference type="NCBI Taxonomy" id="2173034"/>
    <lineage>
        <taxon>Bacteria</taxon>
        <taxon>Bacillati</taxon>
        <taxon>Bacillota</taxon>
        <taxon>Clostridia</taxon>
        <taxon>Lachnospirales</taxon>
        <taxon>Vallitaleaceae</taxon>
        <taxon>Petrocella</taxon>
    </lineage>
</organism>
<sequence>MRIEKMVLGNMNNNTYIIIGRDEKTALIVDPSYKPERIIEYISGLGLELKAMLITHGHFDHIGAVDKIKAHYNVPVITHEEEARIMSDSIKNLSTYFLAREVTATADTYIEDGDILDYGDDLVFKVITVPGHSVKGVCYYCQEENVVFTGDTLLAGSIGRTDYYNGNQSDLVEAINNRLMFLPDETKVFPGHGSDTTIRNEKKNNPFLQS</sequence>